<comment type="subcellular location">
    <subcellularLocation>
        <location evidence="1">Cell membrane</location>
        <topology evidence="1">Multi-pass membrane protein</topology>
    </subcellularLocation>
</comment>
<keyword evidence="3 6" id="KW-0812">Transmembrane</keyword>
<name>A0ABX3NUU8_9BACT</name>
<dbReference type="InterPro" id="IPR003838">
    <property type="entry name" value="ABC3_permease_C"/>
</dbReference>
<evidence type="ECO:0000256" key="1">
    <source>
        <dbReference type="ARBA" id="ARBA00004651"/>
    </source>
</evidence>
<feature type="domain" description="MacB-like periplasmic core" evidence="8">
    <location>
        <begin position="485"/>
        <end position="611"/>
    </location>
</feature>
<organism evidence="9 10">
    <name type="scientific">Niastella koreensis</name>
    <dbReference type="NCBI Taxonomy" id="354356"/>
    <lineage>
        <taxon>Bacteria</taxon>
        <taxon>Pseudomonadati</taxon>
        <taxon>Bacteroidota</taxon>
        <taxon>Chitinophagia</taxon>
        <taxon>Chitinophagales</taxon>
        <taxon>Chitinophagaceae</taxon>
        <taxon>Niastella</taxon>
    </lineage>
</organism>
<feature type="transmembrane region" description="Helical" evidence="6">
    <location>
        <begin position="764"/>
        <end position="784"/>
    </location>
</feature>
<evidence type="ECO:0000313" key="10">
    <source>
        <dbReference type="Proteomes" id="UP000192277"/>
    </source>
</evidence>
<dbReference type="InterPro" id="IPR025857">
    <property type="entry name" value="MacB_PCD"/>
</dbReference>
<evidence type="ECO:0000313" key="9">
    <source>
        <dbReference type="EMBL" id="OQP47614.1"/>
    </source>
</evidence>
<feature type="transmembrane region" description="Helical" evidence="6">
    <location>
        <begin position="339"/>
        <end position="366"/>
    </location>
</feature>
<feature type="domain" description="MacB-like periplasmic core" evidence="8">
    <location>
        <begin position="20"/>
        <end position="247"/>
    </location>
</feature>
<evidence type="ECO:0000259" key="7">
    <source>
        <dbReference type="Pfam" id="PF02687"/>
    </source>
</evidence>
<accession>A0ABX3NUU8</accession>
<dbReference type="Pfam" id="PF12704">
    <property type="entry name" value="MacB_PCD"/>
    <property type="match status" value="2"/>
</dbReference>
<keyword evidence="4 6" id="KW-1133">Transmembrane helix</keyword>
<sequence length="803" mass="89832">MLKNYLKTAWRSIVRNKAFSLINITGLSIGMAASLLVFIVVKYELSYDTFQPNYNRIYRVVTQDKFDKDITYNSGIPVPALAALRNEFPHIQFGALESSYGSQVTVPSGKNEIGNKFIQETGIFFSEPQVFNVLKYEWLAGSPAILKDPNNVALDEKTALKYFNSWQEAMGKTVLLDNLVPLRISGIVKNTPVNSDLPLSVLISYVTLERYGKSYNHFDIWNTTSSNFNIFALLPPGVEMEDVNKGLLQFSKNHYSVLSNTSIKTNSLQPLRDMHFDRRFATFGDHITSKSTLLTLLLIGIFIILMACVNFVNLSTALSVNRSKEVGIRKVLGGNRKQLFGQIMSETSVIVSISIIVSLGFAWLALPYIKHIASIQESLSLFTSQTISMVIGMGILVTLLAGLYPSLVLSKYNPITALKNKMVTAGVRGVSLRRGLVIMQFTISQILIIATAVAISQMNFISKADLGFDKEGVLILNGKSDSVSLSKQTAFKQQLLQIPGVQSVSLNNDAPSSDNLWSTNFAYNHQPDEKFQISLKFTDPDYFKTFGLQLLAGRIQAESDTMREVVINETLVNKLGIRNLNDVIGKTIRIGRNQWYPIVGVIKDFKTSSLREDIKPIVITTRKAFYACTGIRIRTGQLAGTKEAIEKTWDRFYPEYAFSSQFFDENIARFYQQEEQLSLLYKIFAGLAIFISCLGLYGLVSFMAVQKTKEVGIRKVLGASVTSLLQLFSKEFTVLIIISFFISVPVAWYMMHNWLNNFVYRVPLSIWFFVSAIVGSVAIAWITVGYKAIKAALANPVKALRSE</sequence>
<protein>
    <submittedName>
        <fullName evidence="9">ABC transporter permease</fullName>
    </submittedName>
</protein>
<dbReference type="Pfam" id="PF02687">
    <property type="entry name" value="FtsX"/>
    <property type="match status" value="2"/>
</dbReference>
<feature type="domain" description="ABC3 transporter permease C-terminal" evidence="7">
    <location>
        <begin position="683"/>
        <end position="793"/>
    </location>
</feature>
<feature type="transmembrane region" description="Helical" evidence="6">
    <location>
        <begin position="386"/>
        <end position="409"/>
    </location>
</feature>
<evidence type="ECO:0000256" key="3">
    <source>
        <dbReference type="ARBA" id="ARBA00022692"/>
    </source>
</evidence>
<dbReference type="PANTHER" id="PTHR30572">
    <property type="entry name" value="MEMBRANE COMPONENT OF TRANSPORTER-RELATED"/>
    <property type="match status" value="1"/>
</dbReference>
<feature type="transmembrane region" description="Helical" evidence="6">
    <location>
        <begin position="436"/>
        <end position="455"/>
    </location>
</feature>
<keyword evidence="2" id="KW-1003">Cell membrane</keyword>
<gene>
    <name evidence="9" type="ORF">A4D02_30250</name>
</gene>
<dbReference type="PANTHER" id="PTHR30572:SF18">
    <property type="entry name" value="ABC-TYPE MACROLIDE FAMILY EXPORT SYSTEM PERMEASE COMPONENT 2"/>
    <property type="match status" value="1"/>
</dbReference>
<evidence type="ECO:0000256" key="5">
    <source>
        <dbReference type="ARBA" id="ARBA00023136"/>
    </source>
</evidence>
<keyword evidence="10" id="KW-1185">Reference proteome</keyword>
<dbReference type="RefSeq" id="WP_014217491.1">
    <property type="nucleotide sequence ID" value="NZ_LWBO01000013.1"/>
</dbReference>
<proteinExistence type="predicted"/>
<comment type="caution">
    <text evidence="9">The sequence shown here is derived from an EMBL/GenBank/DDBJ whole genome shotgun (WGS) entry which is preliminary data.</text>
</comment>
<dbReference type="EMBL" id="LWBO01000013">
    <property type="protein sequence ID" value="OQP47614.1"/>
    <property type="molecule type" value="Genomic_DNA"/>
</dbReference>
<keyword evidence="5 6" id="KW-0472">Membrane</keyword>
<feature type="transmembrane region" description="Helical" evidence="6">
    <location>
        <begin position="732"/>
        <end position="752"/>
    </location>
</feature>
<feature type="domain" description="ABC3 transporter permease C-terminal" evidence="7">
    <location>
        <begin position="298"/>
        <end position="414"/>
    </location>
</feature>
<evidence type="ECO:0000256" key="2">
    <source>
        <dbReference type="ARBA" id="ARBA00022475"/>
    </source>
</evidence>
<feature type="transmembrane region" description="Helical" evidence="6">
    <location>
        <begin position="293"/>
        <end position="318"/>
    </location>
</feature>
<dbReference type="InterPro" id="IPR050250">
    <property type="entry name" value="Macrolide_Exporter_MacB"/>
</dbReference>
<feature type="transmembrane region" description="Helical" evidence="6">
    <location>
        <begin position="679"/>
        <end position="705"/>
    </location>
</feature>
<feature type="transmembrane region" description="Helical" evidence="6">
    <location>
        <begin position="21"/>
        <end position="41"/>
    </location>
</feature>
<evidence type="ECO:0000256" key="4">
    <source>
        <dbReference type="ARBA" id="ARBA00022989"/>
    </source>
</evidence>
<reference evidence="9 10" key="1">
    <citation type="submission" date="2016-04" db="EMBL/GenBank/DDBJ databases">
        <authorList>
            <person name="Chen L."/>
            <person name="Zhuang W."/>
            <person name="Wang G."/>
        </authorList>
    </citation>
    <scope>NUCLEOTIDE SEQUENCE [LARGE SCALE GENOMIC DNA]</scope>
    <source>
        <strain evidence="10">GR20</strain>
    </source>
</reference>
<dbReference type="Proteomes" id="UP000192277">
    <property type="component" value="Unassembled WGS sequence"/>
</dbReference>
<evidence type="ECO:0000259" key="8">
    <source>
        <dbReference type="Pfam" id="PF12704"/>
    </source>
</evidence>
<evidence type="ECO:0000256" key="6">
    <source>
        <dbReference type="SAM" id="Phobius"/>
    </source>
</evidence>